<gene>
    <name evidence="2" type="ORF">C5615_31230</name>
</gene>
<name>A0A2S8IBM7_BURCE</name>
<dbReference type="Proteomes" id="UP000238206">
    <property type="component" value="Unassembled WGS sequence"/>
</dbReference>
<accession>A0A2S8IBM7</accession>
<proteinExistence type="predicted"/>
<dbReference type="EMBL" id="PUIQ01000054">
    <property type="protein sequence ID" value="PQP12161.1"/>
    <property type="molecule type" value="Genomic_DNA"/>
</dbReference>
<evidence type="ECO:0000313" key="2">
    <source>
        <dbReference type="EMBL" id="PQP12161.1"/>
    </source>
</evidence>
<dbReference type="AlphaFoldDB" id="A0A2S8IBM7"/>
<evidence type="ECO:0000256" key="1">
    <source>
        <dbReference type="SAM" id="MobiDB-lite"/>
    </source>
</evidence>
<organism evidence="2 3">
    <name type="scientific">Burkholderia cepacia</name>
    <name type="common">Pseudomonas cepacia</name>
    <dbReference type="NCBI Taxonomy" id="292"/>
    <lineage>
        <taxon>Bacteria</taxon>
        <taxon>Pseudomonadati</taxon>
        <taxon>Pseudomonadota</taxon>
        <taxon>Betaproteobacteria</taxon>
        <taxon>Burkholderiales</taxon>
        <taxon>Burkholderiaceae</taxon>
        <taxon>Burkholderia</taxon>
        <taxon>Burkholderia cepacia complex</taxon>
    </lineage>
</organism>
<sequence>MHVAWKQCSENPPLACFAFVANCNCRRPEPPCGVASRVCGEPCRSRDSVRRVGARRDGRSVLPDAARAADTRT</sequence>
<evidence type="ECO:0000313" key="3">
    <source>
        <dbReference type="Proteomes" id="UP000238206"/>
    </source>
</evidence>
<comment type="caution">
    <text evidence="2">The sequence shown here is derived from an EMBL/GenBank/DDBJ whole genome shotgun (WGS) entry which is preliminary data.</text>
</comment>
<feature type="region of interest" description="Disordered" evidence="1">
    <location>
        <begin position="54"/>
        <end position="73"/>
    </location>
</feature>
<reference evidence="2 3" key="1">
    <citation type="submission" date="2018-02" db="EMBL/GenBank/DDBJ databases">
        <title>Draft genome sequencing of Burkholderia cepacia Y14-15.</title>
        <authorList>
            <person name="Zheng B.-X."/>
        </authorList>
    </citation>
    <scope>NUCLEOTIDE SEQUENCE [LARGE SCALE GENOMIC DNA]</scope>
    <source>
        <strain evidence="2 3">Y14-15</strain>
    </source>
</reference>
<protein>
    <submittedName>
        <fullName evidence="2">Uncharacterized protein</fullName>
    </submittedName>
</protein>